<keyword evidence="8 13" id="KW-0812">Transmembrane</keyword>
<dbReference type="PIRSF" id="PIRSF003097">
    <property type="entry name" value="FtsX"/>
    <property type="match status" value="1"/>
</dbReference>
<evidence type="ECO:0000256" key="2">
    <source>
        <dbReference type="ARBA" id="ARBA00007379"/>
    </source>
</evidence>
<feature type="transmembrane region" description="Helical" evidence="13">
    <location>
        <begin position="242"/>
        <end position="263"/>
    </location>
</feature>
<dbReference type="Proteomes" id="UP000199527">
    <property type="component" value="Unassembled WGS sequence"/>
</dbReference>
<organism evidence="16 17">
    <name type="scientific">Ferrimonas sediminum</name>
    <dbReference type="NCBI Taxonomy" id="718193"/>
    <lineage>
        <taxon>Bacteria</taxon>
        <taxon>Pseudomonadati</taxon>
        <taxon>Pseudomonadota</taxon>
        <taxon>Gammaproteobacteria</taxon>
        <taxon>Alteromonadales</taxon>
        <taxon>Ferrimonadaceae</taxon>
        <taxon>Ferrimonas</taxon>
    </lineage>
</organism>
<dbReference type="InterPro" id="IPR003838">
    <property type="entry name" value="ABC3_permease_C"/>
</dbReference>
<comment type="similarity">
    <text evidence="2 12">Belongs to the ABC-4 integral membrane protein family. FtsX subfamily.</text>
</comment>
<feature type="transmembrane region" description="Helical" evidence="13">
    <location>
        <begin position="190"/>
        <end position="213"/>
    </location>
</feature>
<keyword evidence="5 12" id="KW-1003">Cell membrane</keyword>
<dbReference type="RefSeq" id="WP_245709820.1">
    <property type="nucleotide sequence ID" value="NZ_FNEM01000001.1"/>
</dbReference>
<dbReference type="PANTHER" id="PTHR47755:SF1">
    <property type="entry name" value="CELL DIVISION PROTEIN FTSX"/>
    <property type="match status" value="1"/>
</dbReference>
<sequence length="317" mass="35268">MSLSGRKMTLGRRISVYCQGHLRHALGSLGELWRLPLTSLLTMAVLGISLSLPTVLAVLVKNSAQLQQQWTDPTEISLFLRDDLSDARLQGLQSRLKGMAEIDRFEYLSAEQSLQDFKAMSQYGDALQYLDNNPLPAVIRVIPSLRHRELEPLQQLKLKLEALSDVDIARLDLDWLMQLKTLMNSLAKMAWGLAALLVGTVVLVTANTIRMAITQRQDEIRVMKLVGATNGFVRRPFLYAGVWYGVIAAVIAWTLVSATLVWFDRALGEFISSYQSGFQLAGLSGAELGTMMLASVLLCWLGAWLSVQRHLTAIEPQ</sequence>
<keyword evidence="11 12" id="KW-0131">Cell cycle</keyword>
<evidence type="ECO:0000256" key="11">
    <source>
        <dbReference type="ARBA" id="ARBA00023306"/>
    </source>
</evidence>
<keyword evidence="10 12" id="KW-0472">Membrane</keyword>
<keyword evidence="6 12" id="KW-0997">Cell inner membrane</keyword>
<feature type="domain" description="FtsX extracellular" evidence="15">
    <location>
        <begin position="75"/>
        <end position="166"/>
    </location>
</feature>
<name>A0A1G8JCC9_9GAMM</name>
<dbReference type="InterPro" id="IPR004513">
    <property type="entry name" value="FtsX"/>
</dbReference>
<evidence type="ECO:0000259" key="15">
    <source>
        <dbReference type="Pfam" id="PF18075"/>
    </source>
</evidence>
<dbReference type="Pfam" id="PF18075">
    <property type="entry name" value="FtsX_ECD"/>
    <property type="match status" value="1"/>
</dbReference>
<keyword evidence="9 13" id="KW-1133">Transmembrane helix</keyword>
<evidence type="ECO:0000256" key="7">
    <source>
        <dbReference type="ARBA" id="ARBA00022618"/>
    </source>
</evidence>
<dbReference type="EMBL" id="FNEM01000001">
    <property type="protein sequence ID" value="SDI28934.1"/>
    <property type="molecule type" value="Genomic_DNA"/>
</dbReference>
<gene>
    <name evidence="16" type="ORF">SAMN04488540_10117</name>
</gene>
<dbReference type="GO" id="GO:0032153">
    <property type="term" value="C:cell division site"/>
    <property type="evidence" value="ECO:0007669"/>
    <property type="project" value="TreeGrafter"/>
</dbReference>
<dbReference type="GO" id="GO:0051301">
    <property type="term" value="P:cell division"/>
    <property type="evidence" value="ECO:0007669"/>
    <property type="project" value="UniProtKB-KW"/>
</dbReference>
<dbReference type="Gene3D" id="3.30.70.3040">
    <property type="match status" value="1"/>
</dbReference>
<evidence type="ECO:0000256" key="1">
    <source>
        <dbReference type="ARBA" id="ARBA00004429"/>
    </source>
</evidence>
<evidence type="ECO:0000256" key="9">
    <source>
        <dbReference type="ARBA" id="ARBA00022989"/>
    </source>
</evidence>
<evidence type="ECO:0000259" key="14">
    <source>
        <dbReference type="Pfam" id="PF02687"/>
    </source>
</evidence>
<evidence type="ECO:0000256" key="13">
    <source>
        <dbReference type="SAM" id="Phobius"/>
    </source>
</evidence>
<dbReference type="Pfam" id="PF02687">
    <property type="entry name" value="FtsX"/>
    <property type="match status" value="1"/>
</dbReference>
<keyword evidence="17" id="KW-1185">Reference proteome</keyword>
<evidence type="ECO:0000256" key="12">
    <source>
        <dbReference type="PIRNR" id="PIRNR003097"/>
    </source>
</evidence>
<dbReference type="GO" id="GO:0005886">
    <property type="term" value="C:plasma membrane"/>
    <property type="evidence" value="ECO:0007669"/>
    <property type="project" value="UniProtKB-SubCell"/>
</dbReference>
<comment type="subunit">
    <text evidence="3">Forms a membrane-associated complex with FtsE.</text>
</comment>
<evidence type="ECO:0000313" key="17">
    <source>
        <dbReference type="Proteomes" id="UP000199527"/>
    </source>
</evidence>
<dbReference type="InterPro" id="IPR047590">
    <property type="entry name" value="FtsX_proteobact-type"/>
</dbReference>
<evidence type="ECO:0000256" key="8">
    <source>
        <dbReference type="ARBA" id="ARBA00022692"/>
    </source>
</evidence>
<evidence type="ECO:0000256" key="3">
    <source>
        <dbReference type="ARBA" id="ARBA00011160"/>
    </source>
</evidence>
<reference evidence="17" key="1">
    <citation type="submission" date="2016-10" db="EMBL/GenBank/DDBJ databases">
        <authorList>
            <person name="Varghese N."/>
            <person name="Submissions S."/>
        </authorList>
    </citation>
    <scope>NUCLEOTIDE SEQUENCE [LARGE SCALE GENOMIC DNA]</scope>
    <source>
        <strain evidence="17">DSM 23317</strain>
    </source>
</reference>
<feature type="domain" description="ABC3 transporter permease C-terminal" evidence="14">
    <location>
        <begin position="193"/>
        <end position="309"/>
    </location>
</feature>
<proteinExistence type="inferred from homology"/>
<accession>A0A1G8JCC9</accession>
<keyword evidence="7 12" id="KW-0132">Cell division</keyword>
<feature type="transmembrane region" description="Helical" evidence="13">
    <location>
        <begin position="284"/>
        <end position="307"/>
    </location>
</feature>
<dbReference type="AlphaFoldDB" id="A0A1G8JCC9"/>
<comment type="function">
    <text evidence="12">Part of the ABC transporter FtsEX involved in cellular division.</text>
</comment>
<protein>
    <recommendedName>
        <fullName evidence="4 12">Cell division protein FtsX</fullName>
    </recommendedName>
</protein>
<evidence type="ECO:0000256" key="4">
    <source>
        <dbReference type="ARBA" id="ARBA00021907"/>
    </source>
</evidence>
<evidence type="ECO:0000256" key="10">
    <source>
        <dbReference type="ARBA" id="ARBA00023136"/>
    </source>
</evidence>
<evidence type="ECO:0000313" key="16">
    <source>
        <dbReference type="EMBL" id="SDI28934.1"/>
    </source>
</evidence>
<comment type="subcellular location">
    <subcellularLocation>
        <location evidence="1">Cell inner membrane</location>
        <topology evidence="1">Multi-pass membrane protein</topology>
    </subcellularLocation>
</comment>
<dbReference type="InterPro" id="IPR040690">
    <property type="entry name" value="FtsX_ECD"/>
</dbReference>
<evidence type="ECO:0000256" key="6">
    <source>
        <dbReference type="ARBA" id="ARBA00022519"/>
    </source>
</evidence>
<evidence type="ECO:0000256" key="5">
    <source>
        <dbReference type="ARBA" id="ARBA00022475"/>
    </source>
</evidence>
<dbReference type="NCBIfam" id="TIGR00439">
    <property type="entry name" value="FtsX_Gneg"/>
    <property type="match status" value="1"/>
</dbReference>
<dbReference type="PANTHER" id="PTHR47755">
    <property type="entry name" value="CELL DIVISION PROTEIN FTSX"/>
    <property type="match status" value="1"/>
</dbReference>